<protein>
    <submittedName>
        <fullName evidence="1">Uncharacterized protein</fullName>
    </submittedName>
</protein>
<accession>A0ABQ9XMM6</accession>
<organism evidence="1 2">
    <name type="scientific">Blattamonas nauphoetae</name>
    <dbReference type="NCBI Taxonomy" id="2049346"/>
    <lineage>
        <taxon>Eukaryota</taxon>
        <taxon>Metamonada</taxon>
        <taxon>Preaxostyla</taxon>
        <taxon>Oxymonadida</taxon>
        <taxon>Blattamonas</taxon>
    </lineage>
</organism>
<evidence type="ECO:0000313" key="1">
    <source>
        <dbReference type="EMBL" id="KAK2952652.1"/>
    </source>
</evidence>
<proteinExistence type="predicted"/>
<evidence type="ECO:0000313" key="2">
    <source>
        <dbReference type="Proteomes" id="UP001281761"/>
    </source>
</evidence>
<reference evidence="1 2" key="1">
    <citation type="journal article" date="2022" name="bioRxiv">
        <title>Genomics of Preaxostyla Flagellates Illuminates Evolutionary Transitions and the Path Towards Mitochondrial Loss.</title>
        <authorList>
            <person name="Novak L.V.F."/>
            <person name="Treitli S.C."/>
            <person name="Pyrih J."/>
            <person name="Halakuc P."/>
            <person name="Pipaliya S.V."/>
            <person name="Vacek V."/>
            <person name="Brzon O."/>
            <person name="Soukal P."/>
            <person name="Eme L."/>
            <person name="Dacks J.B."/>
            <person name="Karnkowska A."/>
            <person name="Elias M."/>
            <person name="Hampl V."/>
        </authorList>
    </citation>
    <scope>NUCLEOTIDE SEQUENCE [LARGE SCALE GENOMIC DNA]</scope>
    <source>
        <strain evidence="1">NAU3</strain>
        <tissue evidence="1">Gut</tissue>
    </source>
</reference>
<comment type="caution">
    <text evidence="1">The sequence shown here is derived from an EMBL/GenBank/DDBJ whole genome shotgun (WGS) entry which is preliminary data.</text>
</comment>
<dbReference type="EMBL" id="JARBJD010000100">
    <property type="protein sequence ID" value="KAK2952652.1"/>
    <property type="molecule type" value="Genomic_DNA"/>
</dbReference>
<gene>
    <name evidence="1" type="ORF">BLNAU_12301</name>
</gene>
<name>A0ABQ9XMM6_9EUKA</name>
<keyword evidence="2" id="KW-1185">Reference proteome</keyword>
<dbReference type="Proteomes" id="UP001281761">
    <property type="component" value="Unassembled WGS sequence"/>
</dbReference>
<sequence>MYFDQHSTTPQIANAKAEQTLFLEMIIHRIYGDCISLRPVMLNALLVLVNDDFRTRSAIRDMNYLQAVERYCEMTSGDVVPTSLPELLCVLGKSSEDELDRICQSTIPSFLLESMLVMKNTTVITEIGHCLLLMTSTLPSSSTFLAHHKPKFLAFIDHCASTLPMDRFSSIEYKLDSSPHLPILSQLCFSPHPQISKLPLNVLFRSSVVYETRDFLQKLKIPSVSTEWLSKSIPFVEQLCGMLTEHVSQMRSLFTESTPDDPTISSLSAKLPDESPHLFRNAVLEMLCEGFSLTENLLAGSNRVFEEILLTCDFAPLLKATIIACLDLLDLTNTEPNCGPPGQTDLLVKLIDCSWKSTTCCLMGSCSTLNRLVGNTFSDPSDLCSLLERTCRHSLPTCPTHLKMIDIICSRLPHSFPRLLEEDLVHRVINASKPTTIPTTHKQFHMNLIKALEELIKRHKFIKNREDEWRRVRQLQFQRVLKPAQQYLLFILQREEFTLNVPAYHKPDRIRSDNLLFQTLQLERDLFTIGEIVETGREEWEVGWLVEMTAEKELGDTIGNLCTSPVKSDGFRSSNGPLRLAYSASSVPLMKSWSVRGFESVLISKTRGEHVPTLCEVSIFFGLSTPPTHILFLSLLATLEPSSPPQTALLPSPLPLPHPTLPSLMSGLDASVQPSIQQEETSMDCC</sequence>